<dbReference type="PANTHER" id="PTHR37317:SF1">
    <property type="entry name" value="ZINC-RIBBON DOMAIN-CONTAINING PROTEIN-RELATED"/>
    <property type="match status" value="1"/>
</dbReference>
<dbReference type="Pfam" id="PF14311">
    <property type="entry name" value="DUF4379"/>
    <property type="match status" value="6"/>
</dbReference>
<organism evidence="2 3">
    <name type="scientific">[Clostridium] fimetarium</name>
    <dbReference type="NCBI Taxonomy" id="99656"/>
    <lineage>
        <taxon>Bacteria</taxon>
        <taxon>Bacillati</taxon>
        <taxon>Bacillota</taxon>
        <taxon>Clostridia</taxon>
        <taxon>Lachnospirales</taxon>
        <taxon>Lachnospiraceae</taxon>
    </lineage>
</organism>
<feature type="domain" description="Treble clef zinc finger" evidence="1">
    <location>
        <begin position="15"/>
        <end position="68"/>
    </location>
</feature>
<feature type="domain" description="Treble clef zinc finger" evidence="1">
    <location>
        <begin position="154"/>
        <end position="208"/>
    </location>
</feature>
<evidence type="ECO:0000313" key="3">
    <source>
        <dbReference type="Proteomes" id="UP000199701"/>
    </source>
</evidence>
<proteinExistence type="predicted"/>
<dbReference type="AlphaFoldDB" id="A0A1I0NGY1"/>
<dbReference type="InterPro" id="IPR025487">
    <property type="entry name" value="DUF4379"/>
</dbReference>
<keyword evidence="3" id="KW-1185">Reference proteome</keyword>
<reference evidence="2 3" key="1">
    <citation type="submission" date="2016-10" db="EMBL/GenBank/DDBJ databases">
        <authorList>
            <person name="de Groot N.N."/>
        </authorList>
    </citation>
    <scope>NUCLEOTIDE SEQUENCE [LARGE SCALE GENOMIC DNA]</scope>
    <source>
        <strain evidence="2 3">DSM 9179</strain>
    </source>
</reference>
<accession>A0A1I0NGY1</accession>
<gene>
    <name evidence="2" type="ORF">SAMN05421659_10396</name>
</gene>
<dbReference type="EMBL" id="FOJI01000003">
    <property type="protein sequence ID" value="SEW00606.1"/>
    <property type="molecule type" value="Genomic_DNA"/>
</dbReference>
<feature type="domain" description="Treble clef zinc finger" evidence="1">
    <location>
        <begin position="507"/>
        <end position="560"/>
    </location>
</feature>
<evidence type="ECO:0000259" key="1">
    <source>
        <dbReference type="Pfam" id="PF14311"/>
    </source>
</evidence>
<name>A0A1I0NGY1_9FIRM</name>
<feature type="domain" description="Treble clef zinc finger" evidence="1">
    <location>
        <begin position="437"/>
        <end position="491"/>
    </location>
</feature>
<feature type="domain" description="Treble clef zinc finger" evidence="1">
    <location>
        <begin position="364"/>
        <end position="420"/>
    </location>
</feature>
<dbReference type="Gene3D" id="3.40.960.10">
    <property type="entry name" value="VSR Endonuclease"/>
    <property type="match status" value="1"/>
</dbReference>
<dbReference type="RefSeq" id="WP_092451192.1">
    <property type="nucleotide sequence ID" value="NZ_FOJI01000003.1"/>
</dbReference>
<dbReference type="OrthoDB" id="583824at2"/>
<dbReference type="PANTHER" id="PTHR37317">
    <property type="entry name" value="BLR8090 PROTEIN"/>
    <property type="match status" value="1"/>
</dbReference>
<dbReference type="Proteomes" id="UP000199701">
    <property type="component" value="Unassembled WGS sequence"/>
</dbReference>
<dbReference type="STRING" id="99656.SAMN05421659_10396"/>
<protein>
    <submittedName>
        <fullName evidence="2">Probable Zinc-ribbon domain-containing protein</fullName>
    </submittedName>
</protein>
<evidence type="ECO:0000313" key="2">
    <source>
        <dbReference type="EMBL" id="SEW00606.1"/>
    </source>
</evidence>
<feature type="domain" description="Treble clef zinc finger" evidence="1">
    <location>
        <begin position="84"/>
        <end position="137"/>
    </location>
</feature>
<sequence>MIENERSLYLQYPKLCKEWNYNKNDTTPEEFSVASGKKVWWICKENHEWEARISDRVRGNGCPYCAGKKAIVRVNDLVTLNPKLTSEWNYNKNDEKKPEQFMSHSGKKIWWKCRVGHEWEATIDSRSRGNGCPYCAGQKVIIGINDLATMAPEIAHSWDYVKNGTLKPTEICVSSGKKVFWRCEYGHSWNVPPNRRVTQKSGCPICSSELRTSFPEQAVYYYAKQCFAGVENRVKLENGMELDIYISKYHIGIEYDGLLYHEGYKAHERESRKNSFCKIQGIRLIHIKEVRNVPEEQQTDYIYRVIADRSKGLDAVLIYLFELLEMYFTKEINLEINTERDQDKIMLQYLNIDNKLKGLFDTSILDEWDYVKNDGLKPAMFYRGSKKKVWWKCEYGHSWKTAISHRTNEKAPTGCPYCSNQAIWKGFNDLVTVNPKLAEQWNYEKNNDLLPENIMYRSVTKVWWRCDYGHEWEASIKKREDGRNCPYCSGKKVMVGFNDLASLFPDIALEWNYKKNENLYPTSVSKGSNKIVWWECKNGHEWKAMINKRTLRKTKCPYCRK</sequence>